<dbReference type="FunFam" id="1.10.1650.10:FF:000001">
    <property type="entry name" value="Ribosomal protein L19"/>
    <property type="match status" value="1"/>
</dbReference>
<dbReference type="NCBIfam" id="NF006343">
    <property type="entry name" value="PRK08570.1"/>
    <property type="match status" value="1"/>
</dbReference>
<feature type="compositionally biased region" description="Basic residues" evidence="5">
    <location>
        <begin position="67"/>
        <end position="85"/>
    </location>
</feature>
<organism evidence="7 8">
    <name type="scientific">Thermogladius calderae (strain DSM 22663 / VKM B-2946 / 1633)</name>
    <dbReference type="NCBI Taxonomy" id="1184251"/>
    <lineage>
        <taxon>Archaea</taxon>
        <taxon>Thermoproteota</taxon>
        <taxon>Thermoprotei</taxon>
        <taxon>Desulfurococcales</taxon>
        <taxon>Desulfurococcaceae</taxon>
        <taxon>Thermogladius</taxon>
    </lineage>
</organism>
<reference evidence="7 8" key="1">
    <citation type="journal article" date="2012" name="J. Bacteriol.">
        <title>Complete genome sequence of the hyperthermophilic cellulolytic Crenarchaeon 'Thermogladius cellulolyticus' 1633.</title>
        <authorList>
            <person name="Mardanov A.V."/>
            <person name="Kochetkova T.V."/>
            <person name="Beletsky A.V."/>
            <person name="Bonch-Osmolovskaya E.A."/>
            <person name="Ravin N.V."/>
            <person name="Skryabin K.G."/>
        </authorList>
    </citation>
    <scope>NUCLEOTIDE SEQUENCE [LARGE SCALE GENOMIC DNA]</scope>
    <source>
        <strain evidence="8">DSM 22663 / VKM B-2946 / 1633</strain>
    </source>
</reference>
<dbReference type="Pfam" id="PF25476">
    <property type="entry name" value="Ribosomal_L19e_C"/>
    <property type="match status" value="1"/>
</dbReference>
<dbReference type="Proteomes" id="UP000005270">
    <property type="component" value="Chromosome"/>
</dbReference>
<name>I3TDD1_THEC1</name>
<dbReference type="InterPro" id="IPR000196">
    <property type="entry name" value="Ribosomal_eL19_dom"/>
</dbReference>
<feature type="region of interest" description="Disordered" evidence="5">
    <location>
        <begin position="55"/>
        <end position="87"/>
    </location>
</feature>
<evidence type="ECO:0000256" key="4">
    <source>
        <dbReference type="HAMAP-Rule" id="MF_01475"/>
    </source>
</evidence>
<evidence type="ECO:0000256" key="3">
    <source>
        <dbReference type="ARBA" id="ARBA00023274"/>
    </source>
</evidence>
<sequence>MVDLSLQKRLASEILGVGVSRVRVDPARVEDVADAITREEIKRLIKDGAIYAEPARGNTGYSSKVRREQRRKGRRRGHGKRKGVRTARTDEKEVWMSKIRKIRRYLRYLRDNKIIDRKTYRRLYRLAKGGFFKSFNSLRTYLIEHGYLKR</sequence>
<accession>I3TDD1</accession>
<dbReference type="eggNOG" id="arCOG04089">
    <property type="taxonomic scope" value="Archaea"/>
</dbReference>
<dbReference type="InParanoid" id="I3TDD1"/>
<comment type="function">
    <text evidence="4">Binds to the 23S rRNA.</text>
</comment>
<keyword evidence="8" id="KW-1185">Reference proteome</keyword>
<dbReference type="RefSeq" id="WP_014737019.1">
    <property type="nucleotide sequence ID" value="NC_017954.1"/>
</dbReference>
<dbReference type="FunCoup" id="I3TDD1">
    <property type="interactions" value="192"/>
</dbReference>
<dbReference type="SUPFAM" id="SSF48140">
    <property type="entry name" value="Ribosomal protein L19 (L19e)"/>
    <property type="match status" value="1"/>
</dbReference>
<evidence type="ECO:0000313" key="7">
    <source>
        <dbReference type="EMBL" id="AFK50769.1"/>
    </source>
</evidence>
<keyword evidence="2 4" id="KW-0689">Ribosomal protein</keyword>
<evidence type="ECO:0000256" key="5">
    <source>
        <dbReference type="SAM" id="MobiDB-lite"/>
    </source>
</evidence>
<comment type="subunit">
    <text evidence="4">Part of the 50S ribosomal subunit.</text>
</comment>
<gene>
    <name evidence="4" type="primary">rpl19e</name>
    <name evidence="7" type="ordered locus">TCELL_0344</name>
</gene>
<dbReference type="STRING" id="1184251.TCELL_0344"/>
<protein>
    <recommendedName>
        <fullName evidence="4">Large ribosomal subunit protein eL19</fullName>
    </recommendedName>
</protein>
<dbReference type="InterPro" id="IPR057260">
    <property type="entry name" value="Ribosomal_L19e_C"/>
</dbReference>
<dbReference type="GO" id="GO:0006412">
    <property type="term" value="P:translation"/>
    <property type="evidence" value="ECO:0007669"/>
    <property type="project" value="UniProtKB-UniRule"/>
</dbReference>
<dbReference type="Gene3D" id="1.10.1200.240">
    <property type="match status" value="1"/>
</dbReference>
<dbReference type="InterPro" id="IPR035970">
    <property type="entry name" value="60S_ribosomal_eL19_sf"/>
</dbReference>
<dbReference type="InterPro" id="IPR057259">
    <property type="entry name" value="Ribosomal_L19e"/>
</dbReference>
<dbReference type="GO" id="GO:0022625">
    <property type="term" value="C:cytosolic large ribosomal subunit"/>
    <property type="evidence" value="ECO:0007669"/>
    <property type="project" value="InterPro"/>
</dbReference>
<dbReference type="HOGENOM" id="CLU_083919_1_1_2"/>
<dbReference type="Gene3D" id="1.10.1650.10">
    <property type="match status" value="1"/>
</dbReference>
<dbReference type="InterPro" id="IPR015972">
    <property type="entry name" value="Ribosomal_eL19_dom1"/>
</dbReference>
<evidence type="ECO:0000259" key="6">
    <source>
        <dbReference type="SMART" id="SM01416"/>
    </source>
</evidence>
<dbReference type="KEGG" id="thg:TCELL_0344"/>
<dbReference type="InterPro" id="IPR039547">
    <property type="entry name" value="Ribosomal_eL19"/>
</dbReference>
<dbReference type="AlphaFoldDB" id="I3TDD1"/>
<dbReference type="GO" id="GO:0003735">
    <property type="term" value="F:structural constituent of ribosome"/>
    <property type="evidence" value="ECO:0007669"/>
    <property type="project" value="InterPro"/>
</dbReference>
<evidence type="ECO:0000256" key="2">
    <source>
        <dbReference type="ARBA" id="ARBA00022980"/>
    </source>
</evidence>
<dbReference type="HAMAP" id="MF_01475">
    <property type="entry name" value="Ribosomal_eL19"/>
    <property type="match status" value="1"/>
</dbReference>
<dbReference type="OrthoDB" id="11624at2157"/>
<dbReference type="Pfam" id="PF01280">
    <property type="entry name" value="Ribosomal_L19e"/>
    <property type="match status" value="1"/>
</dbReference>
<feature type="domain" description="Large ribosomal subunit protein eL19" evidence="6">
    <location>
        <begin position="3"/>
        <end position="146"/>
    </location>
</feature>
<keyword evidence="4" id="KW-0699">rRNA-binding</keyword>
<evidence type="ECO:0000313" key="8">
    <source>
        <dbReference type="Proteomes" id="UP000005270"/>
    </source>
</evidence>
<keyword evidence="3 4" id="KW-0687">Ribonucleoprotein</keyword>
<dbReference type="SMART" id="SM01416">
    <property type="entry name" value="Ribosomal_L19e"/>
    <property type="match status" value="1"/>
</dbReference>
<dbReference type="PANTHER" id="PTHR10722">
    <property type="entry name" value="60S RIBOSOMAL PROTEIN L19"/>
    <property type="match status" value="1"/>
</dbReference>
<dbReference type="GO" id="GO:0070180">
    <property type="term" value="F:large ribosomal subunit rRNA binding"/>
    <property type="evidence" value="ECO:0007669"/>
    <property type="project" value="UniProtKB-UniRule"/>
</dbReference>
<dbReference type="GeneID" id="13012629"/>
<dbReference type="EMBL" id="CP003531">
    <property type="protein sequence ID" value="AFK50769.1"/>
    <property type="molecule type" value="Genomic_DNA"/>
</dbReference>
<comment type="similarity">
    <text evidence="1 4">Belongs to the eukaryotic ribosomal protein eL19 family.</text>
</comment>
<keyword evidence="4" id="KW-0694">RNA-binding</keyword>
<proteinExistence type="inferred from homology"/>
<evidence type="ECO:0000256" key="1">
    <source>
        <dbReference type="ARBA" id="ARBA00011082"/>
    </source>
</evidence>